<keyword evidence="6" id="KW-0472">Membrane</keyword>
<feature type="transmembrane region" description="Helical" evidence="6">
    <location>
        <begin position="295"/>
        <end position="317"/>
    </location>
</feature>
<feature type="compositionally biased region" description="Polar residues" evidence="5">
    <location>
        <begin position="85"/>
        <end position="108"/>
    </location>
</feature>
<keyword evidence="4" id="KW-0539">Nucleus</keyword>
<evidence type="ECO:0000256" key="3">
    <source>
        <dbReference type="ARBA" id="ARBA00022664"/>
    </source>
</evidence>
<dbReference type="InterPro" id="IPR007854">
    <property type="entry name" value="Fip1_dom"/>
</dbReference>
<evidence type="ECO:0000256" key="4">
    <source>
        <dbReference type="ARBA" id="ARBA00023242"/>
    </source>
</evidence>
<keyword evidence="6" id="KW-1133">Transmembrane helix</keyword>
<evidence type="ECO:0000256" key="1">
    <source>
        <dbReference type="ARBA" id="ARBA00004123"/>
    </source>
</evidence>
<evidence type="ECO:0000256" key="5">
    <source>
        <dbReference type="SAM" id="MobiDB-lite"/>
    </source>
</evidence>
<feature type="domain" description="Pre-mRNA polyadenylation factor Fip1" evidence="7">
    <location>
        <begin position="4"/>
        <end position="37"/>
    </location>
</feature>
<comment type="subcellular location">
    <subcellularLocation>
        <location evidence="1">Nucleus</location>
    </subcellularLocation>
</comment>
<evidence type="ECO:0000256" key="6">
    <source>
        <dbReference type="SAM" id="Phobius"/>
    </source>
</evidence>
<dbReference type="OrthoDB" id="375379at2759"/>
<dbReference type="GO" id="GO:0005634">
    <property type="term" value="C:nucleus"/>
    <property type="evidence" value="ECO:0007669"/>
    <property type="project" value="UniProtKB-SubCell"/>
</dbReference>
<dbReference type="EMBL" id="KI927883">
    <property type="protein sequence ID" value="ETW30852.1"/>
    <property type="molecule type" value="Genomic_DNA"/>
</dbReference>
<keyword evidence="3" id="KW-0507">mRNA processing</keyword>
<dbReference type="GO" id="GO:0006397">
    <property type="term" value="P:mRNA processing"/>
    <property type="evidence" value="ECO:0007669"/>
    <property type="project" value="UniProtKB-KW"/>
</dbReference>
<dbReference type="AlphaFoldDB" id="A0A024VQX7"/>
<organism evidence="8 9">
    <name type="scientific">Plasmodium falciparum FCH/4</name>
    <dbReference type="NCBI Taxonomy" id="1036724"/>
    <lineage>
        <taxon>Eukaryota</taxon>
        <taxon>Sar</taxon>
        <taxon>Alveolata</taxon>
        <taxon>Apicomplexa</taxon>
        <taxon>Aconoidasida</taxon>
        <taxon>Haemosporida</taxon>
        <taxon>Plasmodiidae</taxon>
        <taxon>Plasmodium</taxon>
        <taxon>Plasmodium (Laverania)</taxon>
    </lineage>
</organism>
<evidence type="ECO:0000313" key="8">
    <source>
        <dbReference type="EMBL" id="ETW30852.1"/>
    </source>
</evidence>
<name>A0A024VQX7_PLAFA</name>
<reference evidence="8 9" key="1">
    <citation type="submission" date="2013-02" db="EMBL/GenBank/DDBJ databases">
        <title>The Genome Annotation of Plasmodium falciparum FCH/4.</title>
        <authorList>
            <consortium name="The Broad Institute Genome Sequencing Platform"/>
            <consortium name="The Broad Institute Genome Sequencing Center for Infectious Disease"/>
            <person name="Neafsey D."/>
            <person name="Hoffman S."/>
            <person name="Volkman S."/>
            <person name="Rosenthal P."/>
            <person name="Walker B."/>
            <person name="Young S.K."/>
            <person name="Zeng Q."/>
            <person name="Gargeya S."/>
            <person name="Fitzgerald M."/>
            <person name="Haas B."/>
            <person name="Abouelleil A."/>
            <person name="Allen A.W."/>
            <person name="Alvarado L."/>
            <person name="Arachchi H.M."/>
            <person name="Berlin A.M."/>
            <person name="Chapman S.B."/>
            <person name="Gainer-Dewar J."/>
            <person name="Goldberg J."/>
            <person name="Griggs A."/>
            <person name="Gujja S."/>
            <person name="Hansen M."/>
            <person name="Howarth C."/>
            <person name="Imamovic A."/>
            <person name="Ireland A."/>
            <person name="Larimer J."/>
            <person name="McCowan C."/>
            <person name="Murphy C."/>
            <person name="Pearson M."/>
            <person name="Poon T.W."/>
            <person name="Priest M."/>
            <person name="Roberts A."/>
            <person name="Saif S."/>
            <person name="Shea T."/>
            <person name="Sisk P."/>
            <person name="Sykes S."/>
            <person name="Wortman J."/>
            <person name="Nusbaum C."/>
            <person name="Birren B."/>
        </authorList>
    </citation>
    <scope>NUCLEOTIDE SEQUENCE [LARGE SCALE GENOMIC DNA]</scope>
    <source>
        <strain evidence="8 9">FCH/4</strain>
    </source>
</reference>
<proteinExistence type="inferred from homology"/>
<sequence length="347" mass="40641">MKYDYTHEKPWSNHGDKSMWFNYNFDEHTFKEWVQKHIDRKLEKQQNYQIENTDNYFFEDTFKGNMVNTSSVNNQSMQGIKSFPSKNMNPFNTSKLIEHNGSPNYTSNKMDKIKNNNNNNNNKNNSNSNNKNNNNQNCNSHKFCLNCSGSYLKNSRWLSETSVSYSDEGEPLKYGANDNNYDSNLLKSEEQKQEISEHMKMLIKLYIDSSHDSAKEEKLFQQVKKYFKNNEYKDFMRTFIKVIKIHNDLTHLKKQMASTEKRYRIISCVAAFLSTVSLAFTVVMLSTLNLKNENVIVTIILGLLGFIISLPVISYILSPYLNSSLEKGYRIADLYAEKILRQILHFQ</sequence>
<comment type="similarity">
    <text evidence="2">Belongs to the FIP1 family.</text>
</comment>
<feature type="compositionally biased region" description="Low complexity" evidence="5">
    <location>
        <begin position="115"/>
        <end position="134"/>
    </location>
</feature>
<gene>
    <name evidence="8" type="ORF">PFFCH_01732</name>
</gene>
<evidence type="ECO:0000313" key="9">
    <source>
        <dbReference type="Proteomes" id="UP000030656"/>
    </source>
</evidence>
<accession>A0A024VQX7</accession>
<reference evidence="8 9" key="2">
    <citation type="submission" date="2013-02" db="EMBL/GenBank/DDBJ databases">
        <title>The Genome Sequence of Plasmodium falciparum FCH/4.</title>
        <authorList>
            <consortium name="The Broad Institute Genome Sequencing Platform"/>
            <consortium name="The Broad Institute Genome Sequencing Center for Infectious Disease"/>
            <person name="Neafsey D."/>
            <person name="Cheeseman I."/>
            <person name="Volkman S."/>
            <person name="Adams J."/>
            <person name="Walker B."/>
            <person name="Young S.K."/>
            <person name="Zeng Q."/>
            <person name="Gargeya S."/>
            <person name="Fitzgerald M."/>
            <person name="Haas B."/>
            <person name="Abouelleil A."/>
            <person name="Alvarado L."/>
            <person name="Arachchi H.M."/>
            <person name="Berlin A.M."/>
            <person name="Chapman S.B."/>
            <person name="Dewar J."/>
            <person name="Goldberg J."/>
            <person name="Griggs A."/>
            <person name="Gujja S."/>
            <person name="Hansen M."/>
            <person name="Howarth C."/>
            <person name="Imamovic A."/>
            <person name="Larimer J."/>
            <person name="McCowan C."/>
            <person name="Murphy C."/>
            <person name="Neiman D."/>
            <person name="Pearson M."/>
            <person name="Priest M."/>
            <person name="Roberts A."/>
            <person name="Saif S."/>
            <person name="Shea T."/>
            <person name="Sisk P."/>
            <person name="Sykes S."/>
            <person name="Wortman J."/>
            <person name="Nusbaum C."/>
            <person name="Birren B."/>
        </authorList>
    </citation>
    <scope>NUCLEOTIDE SEQUENCE [LARGE SCALE GENOMIC DNA]</scope>
    <source>
        <strain evidence="8 9">FCH/4</strain>
    </source>
</reference>
<evidence type="ECO:0000256" key="2">
    <source>
        <dbReference type="ARBA" id="ARBA00007459"/>
    </source>
</evidence>
<feature type="transmembrane region" description="Helical" evidence="6">
    <location>
        <begin position="263"/>
        <end position="283"/>
    </location>
</feature>
<evidence type="ECO:0000259" key="7">
    <source>
        <dbReference type="Pfam" id="PF05182"/>
    </source>
</evidence>
<dbReference type="Proteomes" id="UP000030656">
    <property type="component" value="Unassembled WGS sequence"/>
</dbReference>
<dbReference type="Pfam" id="PF05182">
    <property type="entry name" value="Fip1"/>
    <property type="match status" value="1"/>
</dbReference>
<feature type="region of interest" description="Disordered" evidence="5">
    <location>
        <begin position="85"/>
        <end position="134"/>
    </location>
</feature>
<protein>
    <recommendedName>
        <fullName evidence="7">Pre-mRNA polyadenylation factor Fip1 domain-containing protein</fullName>
    </recommendedName>
</protein>
<keyword evidence="6" id="KW-0812">Transmembrane</keyword>